<keyword evidence="2" id="KW-1185">Reference proteome</keyword>
<dbReference type="EMBL" id="SRLO01000608">
    <property type="protein sequence ID" value="TNN50694.1"/>
    <property type="molecule type" value="Genomic_DNA"/>
</dbReference>
<accession>A0A4Z2GD96</accession>
<name>A0A4Z2GD96_9TELE</name>
<comment type="caution">
    <text evidence="1">The sequence shown here is derived from an EMBL/GenBank/DDBJ whole genome shotgun (WGS) entry which is preliminary data.</text>
</comment>
<evidence type="ECO:0000313" key="1">
    <source>
        <dbReference type="EMBL" id="TNN50694.1"/>
    </source>
</evidence>
<evidence type="ECO:0000313" key="2">
    <source>
        <dbReference type="Proteomes" id="UP000314294"/>
    </source>
</evidence>
<sequence length="95" mass="10875">MEEIRTWDTEMGFRHVCPPAVKLHITSMVSAAQPRFGSIQYVPIRAGLSRVPSGFFRLWIRVLRCCKVLKISVPWSSMSMSMPGELCFGQKECPW</sequence>
<dbReference type="AlphaFoldDB" id="A0A4Z2GD96"/>
<dbReference type="Proteomes" id="UP000314294">
    <property type="component" value="Unassembled WGS sequence"/>
</dbReference>
<reference evidence="1 2" key="1">
    <citation type="submission" date="2019-03" db="EMBL/GenBank/DDBJ databases">
        <title>First draft genome of Liparis tanakae, snailfish: a comprehensive survey of snailfish specific genes.</title>
        <authorList>
            <person name="Kim W."/>
            <person name="Song I."/>
            <person name="Jeong J.-H."/>
            <person name="Kim D."/>
            <person name="Kim S."/>
            <person name="Ryu S."/>
            <person name="Song J.Y."/>
            <person name="Lee S.K."/>
        </authorList>
    </citation>
    <scope>NUCLEOTIDE SEQUENCE [LARGE SCALE GENOMIC DNA]</scope>
    <source>
        <tissue evidence="1">Muscle</tissue>
    </source>
</reference>
<gene>
    <name evidence="1" type="ORF">EYF80_039083</name>
</gene>
<organism evidence="1 2">
    <name type="scientific">Liparis tanakae</name>
    <name type="common">Tanaka's snailfish</name>
    <dbReference type="NCBI Taxonomy" id="230148"/>
    <lineage>
        <taxon>Eukaryota</taxon>
        <taxon>Metazoa</taxon>
        <taxon>Chordata</taxon>
        <taxon>Craniata</taxon>
        <taxon>Vertebrata</taxon>
        <taxon>Euteleostomi</taxon>
        <taxon>Actinopterygii</taxon>
        <taxon>Neopterygii</taxon>
        <taxon>Teleostei</taxon>
        <taxon>Neoteleostei</taxon>
        <taxon>Acanthomorphata</taxon>
        <taxon>Eupercaria</taxon>
        <taxon>Perciformes</taxon>
        <taxon>Cottioidei</taxon>
        <taxon>Cottales</taxon>
        <taxon>Liparidae</taxon>
        <taxon>Liparis</taxon>
    </lineage>
</organism>
<protein>
    <submittedName>
        <fullName evidence="1">Uncharacterized protein</fullName>
    </submittedName>
</protein>
<proteinExistence type="predicted"/>